<protein>
    <submittedName>
        <fullName evidence="1">Uncharacterized protein</fullName>
    </submittedName>
</protein>
<keyword evidence="2" id="KW-1185">Reference proteome</keyword>
<reference evidence="1" key="1">
    <citation type="submission" date="2020-07" db="EMBL/GenBank/DDBJ databases">
        <title>The High-quality genome of the commercially important snow crab, Chionoecetes opilio.</title>
        <authorList>
            <person name="Jeong J.-H."/>
            <person name="Ryu S."/>
        </authorList>
    </citation>
    <scope>NUCLEOTIDE SEQUENCE</scope>
    <source>
        <strain evidence="1">MADBK_172401_WGS</strain>
        <tissue evidence="1">Digestive gland</tissue>
    </source>
</reference>
<dbReference type="AlphaFoldDB" id="A0A8J5CKX6"/>
<dbReference type="EMBL" id="JACEEZ010020333">
    <property type="protein sequence ID" value="KAG0714675.1"/>
    <property type="molecule type" value="Genomic_DNA"/>
</dbReference>
<name>A0A8J5CKX6_CHIOP</name>
<comment type="caution">
    <text evidence="1">The sequence shown here is derived from an EMBL/GenBank/DDBJ whole genome shotgun (WGS) entry which is preliminary data.</text>
</comment>
<accession>A0A8J5CKX6</accession>
<dbReference type="Proteomes" id="UP000770661">
    <property type="component" value="Unassembled WGS sequence"/>
</dbReference>
<evidence type="ECO:0000313" key="1">
    <source>
        <dbReference type="EMBL" id="KAG0714675.1"/>
    </source>
</evidence>
<proteinExistence type="predicted"/>
<gene>
    <name evidence="1" type="ORF">GWK47_013630</name>
</gene>
<evidence type="ECO:0000313" key="2">
    <source>
        <dbReference type="Proteomes" id="UP000770661"/>
    </source>
</evidence>
<sequence>MGGLKISPGQAPWGARSFASLSWVPPLSTPSRMPPEFLEMVPPFYHAPIRRGDLTLRKNSFPRAQKKAAQIRSRLFSFGLRTPLGFQGEAIPKKTGSRIERKSNGVTLHRSPFSVSALKPESHKTLEDLFLVVSPTTEPTARKSRRFRR</sequence>
<organism evidence="1 2">
    <name type="scientific">Chionoecetes opilio</name>
    <name type="common">Atlantic snow crab</name>
    <name type="synonym">Cancer opilio</name>
    <dbReference type="NCBI Taxonomy" id="41210"/>
    <lineage>
        <taxon>Eukaryota</taxon>
        <taxon>Metazoa</taxon>
        <taxon>Ecdysozoa</taxon>
        <taxon>Arthropoda</taxon>
        <taxon>Crustacea</taxon>
        <taxon>Multicrustacea</taxon>
        <taxon>Malacostraca</taxon>
        <taxon>Eumalacostraca</taxon>
        <taxon>Eucarida</taxon>
        <taxon>Decapoda</taxon>
        <taxon>Pleocyemata</taxon>
        <taxon>Brachyura</taxon>
        <taxon>Eubrachyura</taxon>
        <taxon>Majoidea</taxon>
        <taxon>Majidae</taxon>
        <taxon>Chionoecetes</taxon>
    </lineage>
</organism>